<reference evidence="1" key="2">
    <citation type="submission" date="2025-08" db="UniProtKB">
        <authorList>
            <consortium name="Ensembl"/>
        </authorList>
    </citation>
    <scope>IDENTIFICATION</scope>
</reference>
<reference evidence="1" key="3">
    <citation type="submission" date="2025-09" db="UniProtKB">
        <authorList>
            <consortium name="Ensembl"/>
        </authorList>
    </citation>
    <scope>IDENTIFICATION</scope>
</reference>
<reference evidence="1 2" key="1">
    <citation type="submission" date="2009-03" db="EMBL/GenBank/DDBJ databases">
        <authorList>
            <person name="Warren W."/>
            <person name="Ye L."/>
            <person name="Minx P."/>
            <person name="Worley K."/>
            <person name="Gibbs R."/>
            <person name="Wilson R.K."/>
        </authorList>
    </citation>
    <scope>NUCLEOTIDE SEQUENCE [LARGE SCALE GENOMIC DNA]</scope>
</reference>
<sequence length="82" mass="9588">NLVSTKNTKKKQVKVIFFFFFKQSLSLSQAGVQWRDLSSWQPPPPGFKRFSCLSLQNNWDYRCVPLRPANFCIFGRDRVSPC</sequence>
<protein>
    <submittedName>
        <fullName evidence="1">Uncharacterized protein</fullName>
    </submittedName>
</protein>
<dbReference type="AlphaFoldDB" id="A0A8I3WDF8"/>
<proteinExistence type="predicted"/>
<evidence type="ECO:0000313" key="1">
    <source>
        <dbReference type="Ensembl" id="ENSCJAP00000086570.1"/>
    </source>
</evidence>
<name>A0A8I3WDF8_CALJA</name>
<evidence type="ECO:0000313" key="2">
    <source>
        <dbReference type="Proteomes" id="UP000008225"/>
    </source>
</evidence>
<dbReference type="OMA" id="CFAHETE"/>
<dbReference type="GeneTree" id="ENSGT00940000161627"/>
<dbReference type="Ensembl" id="ENSCJAT00000131266.1">
    <property type="protein sequence ID" value="ENSCJAP00000086570.1"/>
    <property type="gene ID" value="ENSCJAG00000084439.1"/>
</dbReference>
<organism evidence="1 2">
    <name type="scientific">Callithrix jacchus</name>
    <name type="common">White-tufted-ear marmoset</name>
    <name type="synonym">Simia Jacchus</name>
    <dbReference type="NCBI Taxonomy" id="9483"/>
    <lineage>
        <taxon>Eukaryota</taxon>
        <taxon>Metazoa</taxon>
        <taxon>Chordata</taxon>
        <taxon>Craniata</taxon>
        <taxon>Vertebrata</taxon>
        <taxon>Euteleostomi</taxon>
        <taxon>Mammalia</taxon>
        <taxon>Eutheria</taxon>
        <taxon>Euarchontoglires</taxon>
        <taxon>Primates</taxon>
        <taxon>Haplorrhini</taxon>
        <taxon>Platyrrhini</taxon>
        <taxon>Cebidae</taxon>
        <taxon>Callitrichinae</taxon>
        <taxon>Callithrix</taxon>
        <taxon>Callithrix</taxon>
    </lineage>
</organism>
<keyword evidence="2" id="KW-1185">Reference proteome</keyword>
<dbReference type="PANTHER" id="PTHR46254">
    <property type="entry name" value="PROTEIN GVQW1-RELATED"/>
    <property type="match status" value="1"/>
</dbReference>
<accession>A0A8I3WDF8</accession>
<dbReference type="Proteomes" id="UP000008225">
    <property type="component" value="Chromosome 4"/>
</dbReference>